<feature type="domain" description="HIT" evidence="4">
    <location>
        <begin position="9"/>
        <end position="118"/>
    </location>
</feature>
<evidence type="ECO:0000313" key="6">
    <source>
        <dbReference type="Proteomes" id="UP001165092"/>
    </source>
</evidence>
<dbReference type="Proteomes" id="UP001165092">
    <property type="component" value="Unassembled WGS sequence"/>
</dbReference>
<dbReference type="Gene3D" id="3.30.428.10">
    <property type="entry name" value="HIT-like"/>
    <property type="match status" value="1"/>
</dbReference>
<feature type="short sequence motif" description="Histidine triad motif" evidence="2 3">
    <location>
        <begin position="102"/>
        <end position="106"/>
    </location>
</feature>
<dbReference type="PANTHER" id="PTHR23089">
    <property type="entry name" value="HISTIDINE TRIAD HIT PROTEIN"/>
    <property type="match status" value="1"/>
</dbReference>
<protein>
    <submittedName>
        <fullName evidence="5">Histidine triad nucleotide-binding protein</fullName>
    </submittedName>
</protein>
<dbReference type="SUPFAM" id="SSF54197">
    <property type="entry name" value="HIT-like"/>
    <property type="match status" value="1"/>
</dbReference>
<gene>
    <name evidence="5" type="ORF">Nans01_07220</name>
</gene>
<organism evidence="5 6">
    <name type="scientific">Nocardiopsis ansamitocini</name>
    <dbReference type="NCBI Taxonomy" id="1670832"/>
    <lineage>
        <taxon>Bacteria</taxon>
        <taxon>Bacillati</taxon>
        <taxon>Actinomycetota</taxon>
        <taxon>Actinomycetes</taxon>
        <taxon>Streptosporangiales</taxon>
        <taxon>Nocardiopsidaceae</taxon>
        <taxon>Nocardiopsis</taxon>
    </lineage>
</organism>
<evidence type="ECO:0000256" key="3">
    <source>
        <dbReference type="PROSITE-ProRule" id="PRU00464"/>
    </source>
</evidence>
<accession>A0A9W6P3F2</accession>
<dbReference type="EMBL" id="BSQG01000001">
    <property type="protein sequence ID" value="GLU46371.1"/>
    <property type="molecule type" value="Genomic_DNA"/>
</dbReference>
<feature type="active site" description="Tele-AMP-histidine intermediate" evidence="1">
    <location>
        <position position="104"/>
    </location>
</feature>
<dbReference type="AlphaFoldDB" id="A0A9W6P3F2"/>
<dbReference type="InterPro" id="IPR036265">
    <property type="entry name" value="HIT-like_sf"/>
</dbReference>
<evidence type="ECO:0000256" key="1">
    <source>
        <dbReference type="PIRSR" id="PIRSR601310-1"/>
    </source>
</evidence>
<reference evidence="5" key="1">
    <citation type="submission" date="2023-02" db="EMBL/GenBank/DDBJ databases">
        <title>Nocardiopsis ansamitocini NBRC 112285.</title>
        <authorList>
            <person name="Ichikawa N."/>
            <person name="Sato H."/>
            <person name="Tonouchi N."/>
        </authorList>
    </citation>
    <scope>NUCLEOTIDE SEQUENCE</scope>
    <source>
        <strain evidence="5">NBRC 112285</strain>
    </source>
</reference>
<evidence type="ECO:0000259" key="4">
    <source>
        <dbReference type="PROSITE" id="PS51084"/>
    </source>
</evidence>
<evidence type="ECO:0000313" key="5">
    <source>
        <dbReference type="EMBL" id="GLU46371.1"/>
    </source>
</evidence>
<dbReference type="Pfam" id="PF01230">
    <property type="entry name" value="HIT"/>
    <property type="match status" value="1"/>
</dbReference>
<comment type="caution">
    <text evidence="5">The sequence shown here is derived from an EMBL/GenBank/DDBJ whole genome shotgun (WGS) entry which is preliminary data.</text>
</comment>
<sequence length="118" mass="12178">MAPTESDCLFCGIIAGRIPADVVGESEQTLAFRDLNPQAPTHVLIVPRQHYATAAQAGAADAGLLDEIARVAGEVATAEGIADTGYRLVFNTGPAAGQTVLHVHGHLLGGRGLEWPPG</sequence>
<proteinExistence type="predicted"/>
<dbReference type="CDD" id="cd01276">
    <property type="entry name" value="PKCI_related"/>
    <property type="match status" value="1"/>
</dbReference>
<dbReference type="RefSeq" id="WP_285757227.1">
    <property type="nucleotide sequence ID" value="NZ_BSQG01000001.1"/>
</dbReference>
<dbReference type="PROSITE" id="PS51084">
    <property type="entry name" value="HIT_2"/>
    <property type="match status" value="1"/>
</dbReference>
<dbReference type="GO" id="GO:0003824">
    <property type="term" value="F:catalytic activity"/>
    <property type="evidence" value="ECO:0007669"/>
    <property type="project" value="InterPro"/>
</dbReference>
<dbReference type="InterPro" id="IPR011146">
    <property type="entry name" value="HIT-like"/>
</dbReference>
<keyword evidence="6" id="KW-1185">Reference proteome</keyword>
<dbReference type="InterPro" id="IPR001310">
    <property type="entry name" value="Histidine_triad_HIT"/>
</dbReference>
<evidence type="ECO:0000256" key="2">
    <source>
        <dbReference type="PIRSR" id="PIRSR601310-3"/>
    </source>
</evidence>
<name>A0A9W6P3F2_9ACTN</name>
<dbReference type="PRINTS" id="PR00332">
    <property type="entry name" value="HISTRIAD"/>
</dbReference>